<name>E8N4D1_ANATU</name>
<dbReference type="eggNOG" id="COG1937">
    <property type="taxonomic scope" value="Bacteria"/>
</dbReference>
<gene>
    <name evidence="1" type="ordered locus">ANT_12610</name>
</gene>
<organism evidence="1 2">
    <name type="scientific">Anaerolinea thermophila (strain DSM 14523 / JCM 11388 / NBRC 100420 / UNI-1)</name>
    <dbReference type="NCBI Taxonomy" id="926569"/>
    <lineage>
        <taxon>Bacteria</taxon>
        <taxon>Bacillati</taxon>
        <taxon>Chloroflexota</taxon>
        <taxon>Anaerolineae</taxon>
        <taxon>Anaerolineales</taxon>
        <taxon>Anaerolineaceae</taxon>
        <taxon>Anaerolinea</taxon>
    </lineage>
</organism>
<dbReference type="PANTHER" id="PTHR33677">
    <property type="entry name" value="TRANSCRIPTIONAL REPRESSOR FRMR-RELATED"/>
    <property type="match status" value="1"/>
</dbReference>
<reference evidence="1 2" key="1">
    <citation type="submission" date="2010-12" db="EMBL/GenBank/DDBJ databases">
        <title>Whole genome sequence of Anaerolinea thermophila UNI-1.</title>
        <authorList>
            <person name="Narita-Yamada S."/>
            <person name="Kishi E."/>
            <person name="Watanabe Y."/>
            <person name="Takasaki K."/>
            <person name="Ankai A."/>
            <person name="Oguchi A."/>
            <person name="Fukui S."/>
            <person name="Takahashi M."/>
            <person name="Yashiro I."/>
            <person name="Hosoyama A."/>
            <person name="Sekiguchi Y."/>
            <person name="Hanada S."/>
            <person name="Fujita N."/>
        </authorList>
    </citation>
    <scope>NUCLEOTIDE SEQUENCE [LARGE SCALE GENOMIC DNA]</scope>
    <source>
        <strain evidence="2">DSM 14523 / JCM 11388 / NBRC 100420 / UNI-1</strain>
    </source>
</reference>
<dbReference type="OrthoDB" id="9811244at2"/>
<evidence type="ECO:0008006" key="3">
    <source>
        <dbReference type="Google" id="ProtNLM"/>
    </source>
</evidence>
<dbReference type="Gene3D" id="1.20.58.1000">
    <property type="entry name" value="Metal-sensitive repressor, helix protomer"/>
    <property type="match status" value="1"/>
</dbReference>
<dbReference type="CDD" id="cd10151">
    <property type="entry name" value="TthCsoR-like_DUF156"/>
    <property type="match status" value="1"/>
</dbReference>
<evidence type="ECO:0000313" key="1">
    <source>
        <dbReference type="EMBL" id="BAJ63295.1"/>
    </source>
</evidence>
<dbReference type="PANTHER" id="PTHR33677:SF3">
    <property type="entry name" value="COPPER-SENSING TRANSCRIPTIONAL REPRESSOR RICR"/>
    <property type="match status" value="1"/>
</dbReference>
<dbReference type="GO" id="GO:0046872">
    <property type="term" value="F:metal ion binding"/>
    <property type="evidence" value="ECO:0007669"/>
    <property type="project" value="InterPro"/>
</dbReference>
<dbReference type="InterPro" id="IPR038390">
    <property type="entry name" value="Metal_Tscrpt_repr_sf"/>
</dbReference>
<sequence length="90" mass="10280">MHDRSEAIHRLKIVEGHIRGIQKMLEEDAYCIDVIRQIQAVQSSLNKVSTLLLEQHLNSCVITAVQGEDPKERERVLKEISDVFEAATRV</sequence>
<keyword evidence="2" id="KW-1185">Reference proteome</keyword>
<dbReference type="HOGENOM" id="CLU_130332_2_3_0"/>
<dbReference type="InParanoid" id="E8N4D1"/>
<dbReference type="RefSeq" id="WP_013559683.1">
    <property type="nucleotide sequence ID" value="NC_014960.1"/>
</dbReference>
<dbReference type="Pfam" id="PF02583">
    <property type="entry name" value="Trns_repr_metal"/>
    <property type="match status" value="1"/>
</dbReference>
<dbReference type="GO" id="GO:0045892">
    <property type="term" value="P:negative regulation of DNA-templated transcription"/>
    <property type="evidence" value="ECO:0007669"/>
    <property type="project" value="UniProtKB-ARBA"/>
</dbReference>
<dbReference type="FunCoup" id="E8N4D1">
    <property type="interactions" value="156"/>
</dbReference>
<dbReference type="Proteomes" id="UP000008922">
    <property type="component" value="Chromosome"/>
</dbReference>
<dbReference type="EMBL" id="AP012029">
    <property type="protein sequence ID" value="BAJ63295.1"/>
    <property type="molecule type" value="Genomic_DNA"/>
</dbReference>
<protein>
    <recommendedName>
        <fullName evidence="3">Transcriptional regulator</fullName>
    </recommendedName>
</protein>
<dbReference type="AlphaFoldDB" id="E8N4D1"/>
<proteinExistence type="predicted"/>
<dbReference type="InterPro" id="IPR003735">
    <property type="entry name" value="Metal_Tscrpt_repr"/>
</dbReference>
<accession>E8N4D1</accession>
<evidence type="ECO:0000313" key="2">
    <source>
        <dbReference type="Proteomes" id="UP000008922"/>
    </source>
</evidence>
<dbReference type="KEGG" id="atm:ANT_12610"/>
<dbReference type="GO" id="GO:0003677">
    <property type="term" value="F:DNA binding"/>
    <property type="evidence" value="ECO:0007669"/>
    <property type="project" value="InterPro"/>
</dbReference>
<dbReference type="STRING" id="926569.ANT_12610"/>